<dbReference type="EMBL" id="JAHLQT010002534">
    <property type="protein sequence ID" value="KAG7177335.1"/>
    <property type="molecule type" value="Genomic_DNA"/>
</dbReference>
<proteinExistence type="predicted"/>
<feature type="region of interest" description="Disordered" evidence="1">
    <location>
        <begin position="168"/>
        <end position="194"/>
    </location>
</feature>
<dbReference type="AlphaFoldDB" id="A0A8J5NBE2"/>
<evidence type="ECO:0000313" key="4">
    <source>
        <dbReference type="Proteomes" id="UP000747542"/>
    </source>
</evidence>
<dbReference type="Proteomes" id="UP000747542">
    <property type="component" value="Unassembled WGS sequence"/>
</dbReference>
<reference evidence="3" key="1">
    <citation type="journal article" date="2021" name="Sci. Adv.">
        <title>The American lobster genome reveals insights on longevity, neural, and immune adaptations.</title>
        <authorList>
            <person name="Polinski J.M."/>
            <person name="Zimin A.V."/>
            <person name="Clark K.F."/>
            <person name="Kohn A.B."/>
            <person name="Sadowski N."/>
            <person name="Timp W."/>
            <person name="Ptitsyn A."/>
            <person name="Khanna P."/>
            <person name="Romanova D.Y."/>
            <person name="Williams P."/>
            <person name="Greenwood S.J."/>
            <person name="Moroz L.L."/>
            <person name="Walt D.R."/>
            <person name="Bodnar A.G."/>
        </authorList>
    </citation>
    <scope>NUCLEOTIDE SEQUENCE</scope>
    <source>
        <strain evidence="3">GMGI-L3</strain>
    </source>
</reference>
<sequence>MIEWMNQSSVWPAWEKIFGASPTTKNYWAQWDVLRLNDGLLQRQWVTTDDINRPPDEELPEETTSYKKKRLTEVHNQVRGPLEFSGEVMKRNHDVKASQVCYKDGDKFWLCNLLCTKGQSPKFQSPWEGPYTVVERVSSVTYWIWGRRKALPKVIHVNHLWQYHGPGQHTWEDSEEQSPTTDEDQTEDPGITRDCTDLANPTMDQKEEHCSPLAELNVTGDGDQSEDVTMGAAPREDSENIPDIQDGERNTTRLHKTHECEPNKFSMRFADIKKIFT</sequence>
<feature type="compositionally biased region" description="Acidic residues" evidence="1">
    <location>
        <begin position="173"/>
        <end position="187"/>
    </location>
</feature>
<evidence type="ECO:0000259" key="2">
    <source>
        <dbReference type="Pfam" id="PF22938"/>
    </source>
</evidence>
<comment type="caution">
    <text evidence="3">The sequence shown here is derived from an EMBL/GenBank/DDBJ whole genome shotgun (WGS) entry which is preliminary data.</text>
</comment>
<protein>
    <submittedName>
        <fullName evidence="3">Putative pol Retrovirus-related Pol polyprotein from transposon-like 22</fullName>
    </submittedName>
</protein>
<name>A0A8J5NBE2_HOMAM</name>
<evidence type="ECO:0000256" key="1">
    <source>
        <dbReference type="SAM" id="MobiDB-lite"/>
    </source>
</evidence>
<dbReference type="Pfam" id="PF22938">
    <property type="entry name" value="Integrase_p58_C"/>
    <property type="match status" value="1"/>
</dbReference>
<organism evidence="3 4">
    <name type="scientific">Homarus americanus</name>
    <name type="common">American lobster</name>
    <dbReference type="NCBI Taxonomy" id="6706"/>
    <lineage>
        <taxon>Eukaryota</taxon>
        <taxon>Metazoa</taxon>
        <taxon>Ecdysozoa</taxon>
        <taxon>Arthropoda</taxon>
        <taxon>Crustacea</taxon>
        <taxon>Multicrustacea</taxon>
        <taxon>Malacostraca</taxon>
        <taxon>Eumalacostraca</taxon>
        <taxon>Eucarida</taxon>
        <taxon>Decapoda</taxon>
        <taxon>Pleocyemata</taxon>
        <taxon>Astacidea</taxon>
        <taxon>Nephropoidea</taxon>
        <taxon>Nephropidae</taxon>
        <taxon>Homarus</taxon>
    </lineage>
</organism>
<gene>
    <name evidence="3" type="primary">pol-L22</name>
    <name evidence="3" type="ORF">Hamer_G000662</name>
</gene>
<dbReference type="InterPro" id="IPR054465">
    <property type="entry name" value="Integrase_p58-like_C"/>
</dbReference>
<feature type="region of interest" description="Disordered" evidence="1">
    <location>
        <begin position="215"/>
        <end position="250"/>
    </location>
</feature>
<keyword evidence="4" id="KW-1185">Reference proteome</keyword>
<accession>A0A8J5NBE2</accession>
<evidence type="ECO:0000313" key="3">
    <source>
        <dbReference type="EMBL" id="KAG7177335.1"/>
    </source>
</evidence>
<feature type="domain" description="Integrase p58-like C-terminal" evidence="2">
    <location>
        <begin position="129"/>
        <end position="161"/>
    </location>
</feature>